<dbReference type="GO" id="GO:0004416">
    <property type="term" value="F:hydroxyacylglutathione hydrolase activity"/>
    <property type="evidence" value="ECO:0007669"/>
    <property type="project" value="TreeGrafter"/>
</dbReference>
<name>A0A3P6Q612_DIBLA</name>
<dbReference type="Pfam" id="PF16123">
    <property type="entry name" value="HAGH_C"/>
    <property type="match status" value="1"/>
</dbReference>
<keyword evidence="2" id="KW-0378">Hydrolase</keyword>
<dbReference type="GO" id="GO:0046872">
    <property type="term" value="F:metal ion binding"/>
    <property type="evidence" value="ECO:0007669"/>
    <property type="project" value="UniProtKB-KW"/>
</dbReference>
<proteinExistence type="predicted"/>
<dbReference type="EMBL" id="UYRU01004695">
    <property type="protein sequence ID" value="VDK37793.1"/>
    <property type="molecule type" value="Genomic_DNA"/>
</dbReference>
<dbReference type="OrthoDB" id="515692at2759"/>
<dbReference type="InterPro" id="IPR036866">
    <property type="entry name" value="RibonucZ/Hydroxyglut_hydro"/>
</dbReference>
<keyword evidence="3" id="KW-0862">Zinc</keyword>
<evidence type="ECO:0000259" key="4">
    <source>
        <dbReference type="Pfam" id="PF16123"/>
    </source>
</evidence>
<evidence type="ECO:0000313" key="6">
    <source>
        <dbReference type="Proteomes" id="UP000281553"/>
    </source>
</evidence>
<reference evidence="5 6" key="1">
    <citation type="submission" date="2018-11" db="EMBL/GenBank/DDBJ databases">
        <authorList>
            <consortium name="Pathogen Informatics"/>
        </authorList>
    </citation>
    <scope>NUCLEOTIDE SEQUENCE [LARGE SCALE GENOMIC DNA]</scope>
</reference>
<dbReference type="Proteomes" id="UP000281553">
    <property type="component" value="Unassembled WGS sequence"/>
</dbReference>
<keyword evidence="6" id="KW-1185">Reference proteome</keyword>
<evidence type="ECO:0000256" key="2">
    <source>
        <dbReference type="ARBA" id="ARBA00022801"/>
    </source>
</evidence>
<sequence length="124" mass="13565">MGITVLREPGVGVSIIISHCEMLQAMETLAKLPQSTKVYCGHEYTVKNLQFAQTVEPGNAALKERLEHCKSQRNAGQPTVPGVIADELATNPFMRTAQPSVQAHTKTTSAVDTMKVLRQQKDAF</sequence>
<dbReference type="PANTHER" id="PTHR11935:SF94">
    <property type="entry name" value="TENZING NORGAY, ISOFORM C"/>
    <property type="match status" value="1"/>
</dbReference>
<accession>A0A3P6Q612</accession>
<dbReference type="SUPFAM" id="SSF56281">
    <property type="entry name" value="Metallo-hydrolase/oxidoreductase"/>
    <property type="match status" value="1"/>
</dbReference>
<evidence type="ECO:0000313" key="5">
    <source>
        <dbReference type="EMBL" id="VDK37793.1"/>
    </source>
</evidence>
<evidence type="ECO:0000256" key="1">
    <source>
        <dbReference type="ARBA" id="ARBA00022723"/>
    </source>
</evidence>
<organism evidence="5 6">
    <name type="scientific">Dibothriocephalus latus</name>
    <name type="common">Fish tapeworm</name>
    <name type="synonym">Diphyllobothrium latum</name>
    <dbReference type="NCBI Taxonomy" id="60516"/>
    <lineage>
        <taxon>Eukaryota</taxon>
        <taxon>Metazoa</taxon>
        <taxon>Spiralia</taxon>
        <taxon>Lophotrochozoa</taxon>
        <taxon>Platyhelminthes</taxon>
        <taxon>Cestoda</taxon>
        <taxon>Eucestoda</taxon>
        <taxon>Diphyllobothriidea</taxon>
        <taxon>Diphyllobothriidae</taxon>
        <taxon>Dibothriocephalus</taxon>
    </lineage>
</organism>
<dbReference type="Gene3D" id="3.60.15.10">
    <property type="entry name" value="Ribonuclease Z/Hydroxyacylglutathione hydrolase-like"/>
    <property type="match status" value="1"/>
</dbReference>
<keyword evidence="1" id="KW-0479">Metal-binding</keyword>
<dbReference type="AlphaFoldDB" id="A0A3P6Q612"/>
<evidence type="ECO:0000256" key="3">
    <source>
        <dbReference type="ARBA" id="ARBA00022833"/>
    </source>
</evidence>
<dbReference type="PANTHER" id="PTHR11935">
    <property type="entry name" value="BETA LACTAMASE DOMAIN"/>
    <property type="match status" value="1"/>
</dbReference>
<dbReference type="InterPro" id="IPR032282">
    <property type="entry name" value="HAGH_C"/>
</dbReference>
<feature type="domain" description="Hydroxyacylglutathione hydrolase C-terminal" evidence="4">
    <location>
        <begin position="43"/>
        <end position="124"/>
    </location>
</feature>
<protein>
    <recommendedName>
        <fullName evidence="4">Hydroxyacylglutathione hydrolase C-terminal domain-containing protein</fullName>
    </recommendedName>
</protein>
<gene>
    <name evidence="5" type="ORF">DILT_LOCUS900</name>
</gene>